<gene>
    <name evidence="2" type="ORF">Lwor_0819</name>
</gene>
<dbReference type="EMBL" id="LNZC01000006">
    <property type="protein sequence ID" value="KTD81318.1"/>
    <property type="molecule type" value="Genomic_DNA"/>
</dbReference>
<reference evidence="2 3" key="1">
    <citation type="submission" date="2015-11" db="EMBL/GenBank/DDBJ databases">
        <title>Genomic analysis of 38 Legionella species identifies large and diverse effector repertoires.</title>
        <authorList>
            <person name="Burstein D."/>
            <person name="Amaro F."/>
            <person name="Zusman T."/>
            <person name="Lifshitz Z."/>
            <person name="Cohen O."/>
            <person name="Gilbert J.A."/>
            <person name="Pupko T."/>
            <person name="Shuman H.A."/>
            <person name="Segal G."/>
        </authorList>
    </citation>
    <scope>NUCLEOTIDE SEQUENCE [LARGE SCALE GENOMIC DNA]</scope>
    <source>
        <strain evidence="2 3">ATCC 49508</strain>
    </source>
</reference>
<sequence length="137" mass="16102">MLLTLALVVFSAAIMILFSQEFIAIFKKIMAIKGAKLLLPLFFGSWLALEFDYWFLWGIYYYKEMLHEVVTFCSHLFSISSYSYSVFSIIFLSLFSVIPVVLLDWYHMKKTFKHYEYPYLTSALIWICTAIVFVVVP</sequence>
<keyword evidence="1" id="KW-1133">Transmembrane helix</keyword>
<keyword evidence="1" id="KW-0812">Transmembrane</keyword>
<proteinExistence type="predicted"/>
<dbReference type="OrthoDB" id="5653183at2"/>
<comment type="caution">
    <text evidence="2">The sequence shown here is derived from an EMBL/GenBank/DDBJ whole genome shotgun (WGS) entry which is preliminary data.</text>
</comment>
<dbReference type="AlphaFoldDB" id="A0A0W1AJ39"/>
<dbReference type="PATRIC" id="fig|45076.6.peg.891"/>
<keyword evidence="1" id="KW-0472">Membrane</keyword>
<dbReference type="RefSeq" id="WP_058492646.1">
    <property type="nucleotide sequence ID" value="NZ_CBCRUR010000016.1"/>
</dbReference>
<evidence type="ECO:0000256" key="1">
    <source>
        <dbReference type="SAM" id="Phobius"/>
    </source>
</evidence>
<accession>A0A0W1AJ39</accession>
<keyword evidence="3" id="KW-1185">Reference proteome</keyword>
<name>A0A0W1AJ39_9GAMM</name>
<dbReference type="Proteomes" id="UP000054662">
    <property type="component" value="Unassembled WGS sequence"/>
</dbReference>
<feature type="transmembrane region" description="Helical" evidence="1">
    <location>
        <begin position="6"/>
        <end position="26"/>
    </location>
</feature>
<evidence type="ECO:0000313" key="2">
    <source>
        <dbReference type="EMBL" id="KTD81318.1"/>
    </source>
</evidence>
<dbReference type="STRING" id="45076.Lwor_0819"/>
<feature type="transmembrane region" description="Helical" evidence="1">
    <location>
        <begin position="117"/>
        <end position="136"/>
    </location>
</feature>
<feature type="transmembrane region" description="Helical" evidence="1">
    <location>
        <begin position="38"/>
        <end position="62"/>
    </location>
</feature>
<feature type="transmembrane region" description="Helical" evidence="1">
    <location>
        <begin position="82"/>
        <end position="105"/>
    </location>
</feature>
<organism evidence="2 3">
    <name type="scientific">Legionella worsleiensis</name>
    <dbReference type="NCBI Taxonomy" id="45076"/>
    <lineage>
        <taxon>Bacteria</taxon>
        <taxon>Pseudomonadati</taxon>
        <taxon>Pseudomonadota</taxon>
        <taxon>Gammaproteobacteria</taxon>
        <taxon>Legionellales</taxon>
        <taxon>Legionellaceae</taxon>
        <taxon>Legionella</taxon>
    </lineage>
</organism>
<evidence type="ECO:0000313" key="3">
    <source>
        <dbReference type="Proteomes" id="UP000054662"/>
    </source>
</evidence>
<protein>
    <submittedName>
        <fullName evidence="2">Uncharacterized protein</fullName>
    </submittedName>
</protein>